<sequence>MTLPAPLDNVTPRSASTLVEQSVVYIDNALAALAESMRALRSRRNSLARISCLPPEILATVFKHIVEGEGPNNYTDNYRRPPCLKVTHVCGHWRRVALECPSLWAYIDWISPCWIAVMLERSKKAVLVVSCNASTLPQDSLERVLSQLPRIKVLRLHLYLSNIDRVLDHLSSQPAPLLQNFKFSVIGGDSHLASRPMSDTIFQGQAPQLRGVELTIRSVSWTSCIFSGLRSLYVQGIGFPTSSTLSELLSALTRMPDLERLTLERLSIISGENNVVDRVPLARLKSIVLSVTIHTSVALFARLALPDDTKIALNLAKVEDHQNFSDLFSAMDTGSGKFGPVFRSLRVCLLSLSSVIQFSTSMEAKRPSSWNASDDDIRLSIQFAWNASTTIDSLIIFDICRMVTQGKIRNLSVSSSMIISEPFWRAGSTTLPELEEIQMSSFYIGDLLLTLQSQRDMAYRSLHVLDLSDIDFPEHGPPELHRIIIIRKKLGASLHRLRLASCRGLMADDVELFEEEVEDVDWDSYEEALESESEGSYGGCRCCECRDPSSDASED</sequence>
<dbReference type="EMBL" id="LVVM01003077">
    <property type="protein sequence ID" value="OJA15530.1"/>
    <property type="molecule type" value="Genomic_DNA"/>
</dbReference>
<dbReference type="AlphaFoldDB" id="A0A1J8R1C7"/>
<keyword evidence="2" id="KW-1185">Reference proteome</keyword>
<evidence type="ECO:0000313" key="1">
    <source>
        <dbReference type="EMBL" id="OJA15530.1"/>
    </source>
</evidence>
<comment type="caution">
    <text evidence="1">The sequence shown here is derived from an EMBL/GenBank/DDBJ whole genome shotgun (WGS) entry which is preliminary data.</text>
</comment>
<protein>
    <submittedName>
        <fullName evidence="1">Uncharacterized protein</fullName>
    </submittedName>
</protein>
<organism evidence="1 2">
    <name type="scientific">Rhizopogon vesiculosus</name>
    <dbReference type="NCBI Taxonomy" id="180088"/>
    <lineage>
        <taxon>Eukaryota</taxon>
        <taxon>Fungi</taxon>
        <taxon>Dikarya</taxon>
        <taxon>Basidiomycota</taxon>
        <taxon>Agaricomycotina</taxon>
        <taxon>Agaricomycetes</taxon>
        <taxon>Agaricomycetidae</taxon>
        <taxon>Boletales</taxon>
        <taxon>Suillineae</taxon>
        <taxon>Rhizopogonaceae</taxon>
        <taxon>Rhizopogon</taxon>
    </lineage>
</organism>
<name>A0A1J8R1C7_9AGAM</name>
<dbReference type="OrthoDB" id="2692326at2759"/>
<dbReference type="Gene3D" id="1.20.1280.50">
    <property type="match status" value="1"/>
</dbReference>
<dbReference type="SUPFAM" id="SSF52047">
    <property type="entry name" value="RNI-like"/>
    <property type="match status" value="1"/>
</dbReference>
<proteinExistence type="predicted"/>
<gene>
    <name evidence="1" type="ORF">AZE42_07292</name>
</gene>
<dbReference type="Proteomes" id="UP000183567">
    <property type="component" value="Unassembled WGS sequence"/>
</dbReference>
<evidence type="ECO:0000313" key="2">
    <source>
        <dbReference type="Proteomes" id="UP000183567"/>
    </source>
</evidence>
<accession>A0A1J8R1C7</accession>
<reference evidence="1 2" key="1">
    <citation type="submission" date="2016-03" db="EMBL/GenBank/DDBJ databases">
        <title>Comparative genomics of the ectomycorrhizal sister species Rhizopogon vinicolor and Rhizopogon vesiculosus (Basidiomycota: Boletales) reveals a divergence of the mating type B locus.</title>
        <authorList>
            <person name="Mujic A.B."/>
            <person name="Kuo A."/>
            <person name="Tritt A."/>
            <person name="Lipzen A."/>
            <person name="Chen C."/>
            <person name="Johnson J."/>
            <person name="Sharma A."/>
            <person name="Barry K."/>
            <person name="Grigoriev I.V."/>
            <person name="Spatafora J.W."/>
        </authorList>
    </citation>
    <scope>NUCLEOTIDE SEQUENCE [LARGE SCALE GENOMIC DNA]</scope>
    <source>
        <strain evidence="1 2">AM-OR11-056</strain>
    </source>
</reference>
<dbReference type="STRING" id="180088.A0A1J8R1C7"/>